<protein>
    <recommendedName>
        <fullName evidence="3">DUF551 domain-containing protein</fullName>
    </recommendedName>
</protein>
<organism evidence="1 2">
    <name type="scientific">Acinetobacter baylyi</name>
    <dbReference type="NCBI Taxonomy" id="202950"/>
    <lineage>
        <taxon>Bacteria</taxon>
        <taxon>Pseudomonadati</taxon>
        <taxon>Pseudomonadota</taxon>
        <taxon>Gammaproteobacteria</taxon>
        <taxon>Moraxellales</taxon>
        <taxon>Moraxellaceae</taxon>
        <taxon>Acinetobacter</taxon>
    </lineage>
</organism>
<reference evidence="1 2" key="1">
    <citation type="submission" date="2023-07" db="EMBL/GenBank/DDBJ databases">
        <title>Functional and genomic diversity of the sorghum phyllosphere microbiome.</title>
        <authorList>
            <person name="Shade A."/>
        </authorList>
    </citation>
    <scope>NUCLEOTIDE SEQUENCE [LARGE SCALE GENOMIC DNA]</scope>
    <source>
        <strain evidence="1 2">SORGH_AS_0887</strain>
    </source>
</reference>
<sequence>MMWKKLKEEKPVSAGRYLVVIEGPHYEIVDISYYNGGYFKVDDGEKVIKWQDLPPIND</sequence>
<keyword evidence="2" id="KW-1185">Reference proteome</keyword>
<comment type="caution">
    <text evidence="1">The sequence shown here is derived from an EMBL/GenBank/DDBJ whole genome shotgun (WGS) entry which is preliminary data.</text>
</comment>
<evidence type="ECO:0008006" key="3">
    <source>
        <dbReference type="Google" id="ProtNLM"/>
    </source>
</evidence>
<accession>A0ABU0URU8</accession>
<evidence type="ECO:0000313" key="1">
    <source>
        <dbReference type="EMBL" id="MDQ1207274.1"/>
    </source>
</evidence>
<name>A0ABU0URU8_ACIBI</name>
<dbReference type="EMBL" id="JAUTBK010000002">
    <property type="protein sequence ID" value="MDQ1207274.1"/>
    <property type="molecule type" value="Genomic_DNA"/>
</dbReference>
<dbReference type="Proteomes" id="UP001233360">
    <property type="component" value="Unassembled WGS sequence"/>
</dbReference>
<gene>
    <name evidence="1" type="ORF">QE380_000197</name>
</gene>
<evidence type="ECO:0000313" key="2">
    <source>
        <dbReference type="Proteomes" id="UP001233360"/>
    </source>
</evidence>
<proteinExistence type="predicted"/>
<dbReference type="RefSeq" id="WP_307001387.1">
    <property type="nucleotide sequence ID" value="NZ_JAUTBK010000002.1"/>
</dbReference>